<name>A0A8J6NQJ0_9BACT</name>
<dbReference type="PANTHER" id="PTHR30471">
    <property type="entry name" value="DNA REPAIR PROTEIN RADC"/>
    <property type="match status" value="1"/>
</dbReference>
<dbReference type="InterPro" id="IPR025657">
    <property type="entry name" value="RadC_JAB"/>
</dbReference>
<keyword evidence="5" id="KW-0482">Metalloprotease</keyword>
<evidence type="ECO:0000313" key="9">
    <source>
        <dbReference type="Proteomes" id="UP000603434"/>
    </source>
</evidence>
<evidence type="ECO:0000256" key="6">
    <source>
        <dbReference type="RuleBase" id="RU003797"/>
    </source>
</evidence>
<dbReference type="Pfam" id="PF04002">
    <property type="entry name" value="RadC"/>
    <property type="match status" value="1"/>
</dbReference>
<reference evidence="8 9" key="1">
    <citation type="submission" date="2020-08" db="EMBL/GenBank/DDBJ databases">
        <title>Bridging the membrane lipid divide: bacteria of the FCB group superphylum have the potential to synthesize archaeal ether lipids.</title>
        <authorList>
            <person name="Villanueva L."/>
            <person name="Von Meijenfeldt F.A.B."/>
            <person name="Westbye A.B."/>
            <person name="Yadav S."/>
            <person name="Hopmans E.C."/>
            <person name="Dutilh B.E."/>
            <person name="Sinninghe Damste J.S."/>
        </authorList>
    </citation>
    <scope>NUCLEOTIDE SEQUENCE [LARGE SCALE GENOMIC DNA]</scope>
    <source>
        <strain evidence="8">NIOZ-UU30</strain>
    </source>
</reference>
<dbReference type="PANTHER" id="PTHR30471:SF3">
    <property type="entry name" value="UPF0758 PROTEIN YEES-RELATED"/>
    <property type="match status" value="1"/>
</dbReference>
<evidence type="ECO:0000313" key="8">
    <source>
        <dbReference type="EMBL" id="MBC8360265.1"/>
    </source>
</evidence>
<keyword evidence="4" id="KW-0862">Zinc</keyword>
<dbReference type="Pfam" id="PF20582">
    <property type="entry name" value="UPF0758_N"/>
    <property type="match status" value="1"/>
</dbReference>
<evidence type="ECO:0000256" key="3">
    <source>
        <dbReference type="ARBA" id="ARBA00022801"/>
    </source>
</evidence>
<dbReference type="InterPro" id="IPR001405">
    <property type="entry name" value="UPF0758"/>
</dbReference>
<dbReference type="InterPro" id="IPR037518">
    <property type="entry name" value="MPN"/>
</dbReference>
<dbReference type="AlphaFoldDB" id="A0A8J6NQJ0"/>
<dbReference type="Proteomes" id="UP000603434">
    <property type="component" value="Unassembled WGS sequence"/>
</dbReference>
<dbReference type="NCBIfam" id="TIGR00608">
    <property type="entry name" value="radc"/>
    <property type="match status" value="1"/>
</dbReference>
<comment type="caution">
    <text evidence="8">The sequence shown here is derived from an EMBL/GenBank/DDBJ whole genome shotgun (WGS) entry which is preliminary data.</text>
</comment>
<dbReference type="Gene3D" id="3.40.140.10">
    <property type="entry name" value="Cytidine Deaminase, domain 2"/>
    <property type="match status" value="1"/>
</dbReference>
<accession>A0A8J6NQJ0</accession>
<proteinExistence type="inferred from homology"/>
<dbReference type="GO" id="GO:0008237">
    <property type="term" value="F:metallopeptidase activity"/>
    <property type="evidence" value="ECO:0007669"/>
    <property type="project" value="UniProtKB-KW"/>
</dbReference>
<evidence type="ECO:0000256" key="1">
    <source>
        <dbReference type="ARBA" id="ARBA00022670"/>
    </source>
</evidence>
<keyword evidence="1" id="KW-0645">Protease</keyword>
<gene>
    <name evidence="8" type="primary">radC</name>
    <name evidence="8" type="ORF">H8E23_02545</name>
</gene>
<dbReference type="CDD" id="cd08071">
    <property type="entry name" value="MPN_DUF2466"/>
    <property type="match status" value="1"/>
</dbReference>
<dbReference type="PROSITE" id="PS50249">
    <property type="entry name" value="MPN"/>
    <property type="match status" value="1"/>
</dbReference>
<keyword evidence="2" id="KW-0479">Metal-binding</keyword>
<evidence type="ECO:0000256" key="5">
    <source>
        <dbReference type="ARBA" id="ARBA00023049"/>
    </source>
</evidence>
<dbReference type="GO" id="GO:0046872">
    <property type="term" value="F:metal ion binding"/>
    <property type="evidence" value="ECO:0007669"/>
    <property type="project" value="UniProtKB-KW"/>
</dbReference>
<keyword evidence="3" id="KW-0378">Hydrolase</keyword>
<dbReference type="EMBL" id="JACNJH010000079">
    <property type="protein sequence ID" value="MBC8360265.1"/>
    <property type="molecule type" value="Genomic_DNA"/>
</dbReference>
<protein>
    <submittedName>
        <fullName evidence="8">DNA repair protein RadC</fullName>
    </submittedName>
</protein>
<sequence>MDEKEKNTLHIKNWPEGDRPREMLLEKGPESLSDAALLAILLRTGRKGQDAVALGREMLARFGGFSGLISARYKDLIDVKGIGKAKIAQILAAMEIAKRQLRQPLEKVNVIKNPRALFDYLSVSMGDLTREEFRLLHLNRSKHLIGEDVLFRGTVDASAVYTREVIESALRKKASALIFAHNHPTAPAEASPEDIELTAALVTACRTVDIPVLDHVIIGQGGFFSLRQELPEMFTGDDRSA</sequence>
<dbReference type="GO" id="GO:0006508">
    <property type="term" value="P:proteolysis"/>
    <property type="evidence" value="ECO:0007669"/>
    <property type="project" value="UniProtKB-KW"/>
</dbReference>
<evidence type="ECO:0000256" key="2">
    <source>
        <dbReference type="ARBA" id="ARBA00022723"/>
    </source>
</evidence>
<organism evidence="8 9">
    <name type="scientific">Candidatus Desulfatibia profunda</name>
    <dbReference type="NCBI Taxonomy" id="2841695"/>
    <lineage>
        <taxon>Bacteria</taxon>
        <taxon>Pseudomonadati</taxon>
        <taxon>Thermodesulfobacteriota</taxon>
        <taxon>Desulfobacteria</taxon>
        <taxon>Desulfobacterales</taxon>
        <taxon>Desulfobacterales incertae sedis</taxon>
        <taxon>Candidatus Desulfatibia</taxon>
    </lineage>
</organism>
<dbReference type="NCBIfam" id="NF000642">
    <property type="entry name" value="PRK00024.1"/>
    <property type="match status" value="1"/>
</dbReference>
<dbReference type="InterPro" id="IPR010994">
    <property type="entry name" value="RuvA_2-like"/>
</dbReference>
<feature type="domain" description="MPN" evidence="7">
    <location>
        <begin position="110"/>
        <end position="232"/>
    </location>
</feature>
<evidence type="ECO:0000259" key="7">
    <source>
        <dbReference type="PROSITE" id="PS50249"/>
    </source>
</evidence>
<comment type="similarity">
    <text evidence="6">Belongs to the UPF0758 family.</text>
</comment>
<dbReference type="InterPro" id="IPR046778">
    <property type="entry name" value="UPF0758_N"/>
</dbReference>
<dbReference type="SUPFAM" id="SSF47781">
    <property type="entry name" value="RuvA domain 2-like"/>
    <property type="match status" value="1"/>
</dbReference>
<evidence type="ECO:0000256" key="4">
    <source>
        <dbReference type="ARBA" id="ARBA00022833"/>
    </source>
</evidence>